<dbReference type="InterPro" id="IPR025850">
    <property type="entry name" value="SUKH-3"/>
</dbReference>
<reference evidence="1 2" key="1">
    <citation type="submission" date="2019-11" db="EMBL/GenBank/DDBJ databases">
        <title>Streptomyces typhae sp. nov., a novel endophytic actinomycete isolated from the root of cattail pollen (Typha angustifolia L.).</title>
        <authorList>
            <person name="Peng C."/>
        </authorList>
    </citation>
    <scope>NUCLEOTIDE SEQUENCE [LARGE SCALE GENOMIC DNA]</scope>
    <source>
        <strain evidence="2">p1417</strain>
    </source>
</reference>
<proteinExistence type="predicted"/>
<evidence type="ECO:0000313" key="1">
    <source>
        <dbReference type="EMBL" id="MVO90761.1"/>
    </source>
</evidence>
<dbReference type="AlphaFoldDB" id="A0A6L6XAQ7"/>
<protein>
    <recommendedName>
        <fullName evidence="3">SUKH-3 immunity protein</fullName>
    </recommendedName>
</protein>
<dbReference type="RefSeq" id="WP_343041855.1">
    <property type="nucleotide sequence ID" value="NZ_WPNZ01000038.1"/>
</dbReference>
<dbReference type="EMBL" id="WPNZ01000038">
    <property type="protein sequence ID" value="MVO90761.1"/>
    <property type="molecule type" value="Genomic_DNA"/>
</dbReference>
<name>A0A6L6XAQ7_9ACTN</name>
<evidence type="ECO:0000313" key="2">
    <source>
        <dbReference type="Proteomes" id="UP000483802"/>
    </source>
</evidence>
<keyword evidence="2" id="KW-1185">Reference proteome</keyword>
<gene>
    <name evidence="1" type="ORF">GPA10_39985</name>
</gene>
<comment type="caution">
    <text evidence="1">The sequence shown here is derived from an EMBL/GenBank/DDBJ whole genome shotgun (WGS) entry which is preliminary data.</text>
</comment>
<accession>A0A6L6XAQ7</accession>
<organism evidence="1 2">
    <name type="scientific">Streptomyces typhae</name>
    <dbReference type="NCBI Taxonomy" id="2681492"/>
    <lineage>
        <taxon>Bacteria</taxon>
        <taxon>Bacillati</taxon>
        <taxon>Actinomycetota</taxon>
        <taxon>Actinomycetes</taxon>
        <taxon>Kitasatosporales</taxon>
        <taxon>Streptomycetaceae</taxon>
        <taxon>Streptomyces</taxon>
    </lineage>
</organism>
<dbReference type="Proteomes" id="UP000483802">
    <property type="component" value="Unassembled WGS sequence"/>
</dbReference>
<dbReference type="Pfam" id="PF14433">
    <property type="entry name" value="SUKH-3"/>
    <property type="match status" value="1"/>
</dbReference>
<evidence type="ECO:0008006" key="3">
    <source>
        <dbReference type="Google" id="ProtNLM"/>
    </source>
</evidence>
<sequence>MTTITPSPEVREWLSRNGWSSGRDIGAEAEELVRIRLRDAERQGERLTPVDAAVRIIREYGGLRLAHPRVTDLVMEMDPTGGYDGDAAAILELTANLGKQLFPVGYESREYGLILVDEIGRFFHLHHTGAYFWGSGEYEAFAFFLGREDALDAEDFFV</sequence>